<protein>
    <submittedName>
        <fullName evidence="9">Iron chelate uptake ABC transporter family permease subunit</fullName>
    </submittedName>
</protein>
<feature type="transmembrane region" description="Helical" evidence="8">
    <location>
        <begin position="314"/>
        <end position="333"/>
    </location>
</feature>
<evidence type="ECO:0000256" key="5">
    <source>
        <dbReference type="ARBA" id="ARBA00022692"/>
    </source>
</evidence>
<feature type="transmembrane region" description="Helical" evidence="8">
    <location>
        <begin position="20"/>
        <end position="39"/>
    </location>
</feature>
<dbReference type="InterPro" id="IPR000522">
    <property type="entry name" value="ABC_transptr_permease_BtuC"/>
</dbReference>
<dbReference type="PANTHER" id="PTHR30472:SF24">
    <property type="entry name" value="FERRIC ENTEROBACTIN TRANSPORT SYSTEM PERMEASE PROTEIN FEPG"/>
    <property type="match status" value="1"/>
</dbReference>
<dbReference type="SUPFAM" id="SSF81345">
    <property type="entry name" value="ABC transporter involved in vitamin B12 uptake, BtuC"/>
    <property type="match status" value="1"/>
</dbReference>
<organism evidence="9 10">
    <name type="scientific">Amycolatopsis minnesotensis</name>
    <dbReference type="NCBI Taxonomy" id="337894"/>
    <lineage>
        <taxon>Bacteria</taxon>
        <taxon>Bacillati</taxon>
        <taxon>Actinomycetota</taxon>
        <taxon>Actinomycetes</taxon>
        <taxon>Pseudonocardiales</taxon>
        <taxon>Pseudonocardiaceae</taxon>
        <taxon>Amycolatopsis</taxon>
    </lineage>
</organism>
<keyword evidence="6 8" id="KW-1133">Transmembrane helix</keyword>
<reference evidence="9 10" key="1">
    <citation type="journal article" date="2019" name="Int. J. Syst. Evol. Microbiol.">
        <title>The Global Catalogue of Microorganisms (GCM) 10K type strain sequencing project: providing services to taxonomists for standard genome sequencing and annotation.</title>
        <authorList>
            <consortium name="The Broad Institute Genomics Platform"/>
            <consortium name="The Broad Institute Genome Sequencing Center for Infectious Disease"/>
            <person name="Wu L."/>
            <person name="Ma J."/>
        </authorList>
    </citation>
    <scope>NUCLEOTIDE SEQUENCE [LARGE SCALE GENOMIC DNA]</scope>
    <source>
        <strain evidence="9 10">JCM 14545</strain>
    </source>
</reference>
<keyword evidence="10" id="KW-1185">Reference proteome</keyword>
<dbReference type="CDD" id="cd06550">
    <property type="entry name" value="TM_ABC_iron-siderophores_like"/>
    <property type="match status" value="1"/>
</dbReference>
<dbReference type="Proteomes" id="UP001501116">
    <property type="component" value="Unassembled WGS sequence"/>
</dbReference>
<feature type="transmembrane region" description="Helical" evidence="8">
    <location>
        <begin position="156"/>
        <end position="175"/>
    </location>
</feature>
<evidence type="ECO:0000256" key="1">
    <source>
        <dbReference type="ARBA" id="ARBA00004651"/>
    </source>
</evidence>
<feature type="transmembrane region" description="Helical" evidence="8">
    <location>
        <begin position="127"/>
        <end position="147"/>
    </location>
</feature>
<keyword evidence="7 8" id="KW-0472">Membrane</keyword>
<dbReference type="Gene3D" id="1.10.3470.10">
    <property type="entry name" value="ABC transporter involved in vitamin B12 uptake, BtuC"/>
    <property type="match status" value="1"/>
</dbReference>
<dbReference type="RefSeq" id="WP_344414382.1">
    <property type="nucleotide sequence ID" value="NZ_BAAANN010000004.1"/>
</dbReference>
<feature type="transmembrane region" description="Helical" evidence="8">
    <location>
        <begin position="245"/>
        <end position="270"/>
    </location>
</feature>
<sequence>MLRTRSERVSFRVDARATTVALALLAGVIVVGLIAMTTGDYPLSVGEVVQTLFGQGPPGADFVVTTLRLPRLLAGILVGAALSVSGSILQSVSGNALGSPDLIGFTNGSAVGALLVIIVFGGGAVQVSIGALVGGIATALVLFVLAYRGGVHGRRLVLIGIGLSTMLLSVNSYLITRASLQEAVTAQSWLVGSLNGRGWEQVVPVAVAVAVLIPLALYYGRRLSLLELGDDKAKALGVHADRTRLVLVTVSVLLAAVATAAAGPIAFLALAAPQLARRLTKAAGPSLVASALMGAFILTLSDFAVQRVFSGTQLPVGIATGAIGGLYLAWLLVHEWRRNRAAG</sequence>
<comment type="caution">
    <text evidence="9">The sequence shown here is derived from an EMBL/GenBank/DDBJ whole genome shotgun (WGS) entry which is preliminary data.</text>
</comment>
<evidence type="ECO:0000256" key="8">
    <source>
        <dbReference type="SAM" id="Phobius"/>
    </source>
</evidence>
<accession>A0ABN2Q726</accession>
<comment type="similarity">
    <text evidence="2">Belongs to the binding-protein-dependent transport system permease family. FecCD subfamily.</text>
</comment>
<feature type="transmembrane region" description="Helical" evidence="8">
    <location>
        <begin position="102"/>
        <end position="121"/>
    </location>
</feature>
<dbReference type="Pfam" id="PF01032">
    <property type="entry name" value="FecCD"/>
    <property type="match status" value="1"/>
</dbReference>
<evidence type="ECO:0000256" key="7">
    <source>
        <dbReference type="ARBA" id="ARBA00023136"/>
    </source>
</evidence>
<name>A0ABN2Q726_9PSEU</name>
<dbReference type="InterPro" id="IPR037294">
    <property type="entry name" value="ABC_BtuC-like"/>
</dbReference>
<evidence type="ECO:0000313" key="10">
    <source>
        <dbReference type="Proteomes" id="UP001501116"/>
    </source>
</evidence>
<evidence type="ECO:0000256" key="6">
    <source>
        <dbReference type="ARBA" id="ARBA00022989"/>
    </source>
</evidence>
<dbReference type="PANTHER" id="PTHR30472">
    <property type="entry name" value="FERRIC ENTEROBACTIN TRANSPORT SYSTEM PERMEASE PROTEIN"/>
    <property type="match status" value="1"/>
</dbReference>
<proteinExistence type="inferred from homology"/>
<dbReference type="EMBL" id="BAAANN010000004">
    <property type="protein sequence ID" value="GAA1946028.1"/>
    <property type="molecule type" value="Genomic_DNA"/>
</dbReference>
<feature type="transmembrane region" description="Helical" evidence="8">
    <location>
        <begin position="72"/>
        <end position="90"/>
    </location>
</feature>
<feature type="transmembrane region" description="Helical" evidence="8">
    <location>
        <begin position="202"/>
        <end position="220"/>
    </location>
</feature>
<gene>
    <name evidence="9" type="ORF">GCM10009754_12370</name>
</gene>
<keyword evidence="3" id="KW-0813">Transport</keyword>
<feature type="transmembrane region" description="Helical" evidence="8">
    <location>
        <begin position="282"/>
        <end position="305"/>
    </location>
</feature>
<evidence type="ECO:0000313" key="9">
    <source>
        <dbReference type="EMBL" id="GAA1946028.1"/>
    </source>
</evidence>
<keyword evidence="5 8" id="KW-0812">Transmembrane</keyword>
<keyword evidence="4" id="KW-1003">Cell membrane</keyword>
<comment type="subcellular location">
    <subcellularLocation>
        <location evidence="1">Cell membrane</location>
        <topology evidence="1">Multi-pass membrane protein</topology>
    </subcellularLocation>
</comment>
<evidence type="ECO:0000256" key="2">
    <source>
        <dbReference type="ARBA" id="ARBA00007935"/>
    </source>
</evidence>
<evidence type="ECO:0000256" key="3">
    <source>
        <dbReference type="ARBA" id="ARBA00022448"/>
    </source>
</evidence>
<evidence type="ECO:0000256" key="4">
    <source>
        <dbReference type="ARBA" id="ARBA00022475"/>
    </source>
</evidence>